<feature type="region of interest" description="Disordered" evidence="1">
    <location>
        <begin position="80"/>
        <end position="113"/>
    </location>
</feature>
<dbReference type="VEuPathDB" id="VectorBase:BGLAX_045157"/>
<dbReference type="VEuPathDB" id="VectorBase:BGLB033991"/>
<evidence type="ECO:0000256" key="1">
    <source>
        <dbReference type="SAM" id="MobiDB-lite"/>
    </source>
</evidence>
<feature type="region of interest" description="Disordered" evidence="1">
    <location>
        <begin position="128"/>
        <end position="187"/>
    </location>
</feature>
<feature type="compositionally biased region" description="Polar residues" evidence="1">
    <location>
        <begin position="1003"/>
        <end position="1012"/>
    </location>
</feature>
<feature type="region of interest" description="Disordered" evidence="1">
    <location>
        <begin position="788"/>
        <end position="811"/>
    </location>
</feature>
<feature type="compositionally biased region" description="Basic and acidic residues" evidence="1">
    <location>
        <begin position="793"/>
        <end position="811"/>
    </location>
</feature>
<accession>A0A2C9LQY6</accession>
<organism evidence="2 3">
    <name type="scientific">Biomphalaria glabrata</name>
    <name type="common">Bloodfluke planorb</name>
    <name type="synonym">Freshwater snail</name>
    <dbReference type="NCBI Taxonomy" id="6526"/>
    <lineage>
        <taxon>Eukaryota</taxon>
        <taxon>Metazoa</taxon>
        <taxon>Spiralia</taxon>
        <taxon>Lophotrochozoa</taxon>
        <taxon>Mollusca</taxon>
        <taxon>Gastropoda</taxon>
        <taxon>Heterobranchia</taxon>
        <taxon>Euthyneura</taxon>
        <taxon>Panpulmonata</taxon>
        <taxon>Hygrophila</taxon>
        <taxon>Lymnaeoidea</taxon>
        <taxon>Planorbidae</taxon>
        <taxon>Biomphalaria</taxon>
    </lineage>
</organism>
<feature type="region of interest" description="Disordered" evidence="1">
    <location>
        <begin position="245"/>
        <end position="266"/>
    </location>
</feature>
<sequence>MAGEHIDKCNVPEKEIKFGSLDTHTMQRSRSLNELPGHHRVTILKRQDTERTKARLEAVAAGMEELKHLRKQHQQRMEETLCESSKKQQDHTTELVHRHRPNEKYRTSMPSFYQERNHKYARDYSENNVAHDKSKHQRNNPQRDLDHKRNPSQNPVESLRQNRTDTQNNARQYNTNSDIVTPQTNRPQEIQLQKVCDFDHRQRKHQDAPMEYARTQNDDQLRSRKQQNEYRHSVVCVQSEPKVRVSNNQTAARKERTSSQDYLNSQNNNRCQNVTFQDCSIVSNDSRQRSANISDYSQQRGLDGHNKPFYPTTSPISHAKERCSSLNKSVNQMKEHTSNVPIIQTPTNFSSTSSWSEEDRRATIYTSSSHRSPNLNRQIKTSVSLSPQRKYASNKVCGDNTCGDNNCGGNTCGNNNCGVTLKEPNTFHKAQNLDASGTRVHCHVVLSVNESDPNYQNKRAPIKQMAHYDDNSASIARHKDDDHKLSQFLMQQSNQRFSRGRTQSVHENFYYFPTRTDNSNISTNQKDDSKVIKRASPQQYSTDNLNSRSLQNNCVNSDCVLSVPSEANKNSKLSEQRFLNTSSSHKSFSWEELLVAVGLSKKETQINRENSRESIINDTIDLDDCQSKLTTTGTSTNTNTLEDVKKNDDESRSSYKLGLAKPYRSQSFSIQVEPSRNVQYPDEVHLQSKPIFNWIGISRHPSLSTISSKILNPLHEVDLRSMNQPGPVHAVTLQYAGLTTRHMSLGTIPSISHTNYRNEELHSAMQKSDLTGKAHLAFEMFKLQKDSPISKVSHPEPRHSFNPKDLRLSGNRSHDVDLKTQPLHDLQTSSCLMNNKPNTMLSVPFDDINSPTSVAQTRSHTATSTFSPKMSPIKTIVEDCEDVFENCLELITPLIKPRSLSDTADTSKCRNQHNASSILKTSAHLSDSRQETTEMKIVTVTDVSMLAGVPTDSNSSNRADVESMYSDFRSSSSNSATLTLNAGDVVVVEGTASQKTKADTQSRDNNSVSSGTLKIDSAYSNNSFQELEQSQSELSKSKTDPGLFSTLDGNTDTSCGKECKPHILVNSNVFQQTPSELFTQVSCSVMTPANIQSFHNIVTSRSTERIDDATTIMNEQTRSPISDQTDTDKESLALEKTKQGQCDIKLLSPPKKRQPFKQTDV</sequence>
<feature type="region of interest" description="Disordered" evidence="1">
    <location>
        <begin position="629"/>
        <end position="652"/>
    </location>
</feature>
<protein>
    <submittedName>
        <fullName evidence="2">Uncharacterized protein</fullName>
    </submittedName>
</protein>
<feature type="compositionally biased region" description="Basic and acidic residues" evidence="1">
    <location>
        <begin position="216"/>
        <end position="231"/>
    </location>
</feature>
<dbReference type="AlphaFoldDB" id="A0A2C9LQY6"/>
<feature type="region of interest" description="Disordered" evidence="1">
    <location>
        <begin position="992"/>
        <end position="1014"/>
    </location>
</feature>
<feature type="region of interest" description="Disordered" evidence="1">
    <location>
        <begin position="1024"/>
        <end position="1043"/>
    </location>
</feature>
<evidence type="ECO:0000313" key="3">
    <source>
        <dbReference type="Proteomes" id="UP000076420"/>
    </source>
</evidence>
<feature type="region of interest" description="Disordered" evidence="1">
    <location>
        <begin position="200"/>
        <end position="231"/>
    </location>
</feature>
<feature type="compositionally biased region" description="Polar residues" evidence="1">
    <location>
        <begin position="151"/>
        <end position="187"/>
    </location>
</feature>
<dbReference type="KEGG" id="bgt:106058390"/>
<gene>
    <name evidence="2" type="primary">106058390</name>
</gene>
<feature type="compositionally biased region" description="Basic and acidic residues" evidence="1">
    <location>
        <begin position="80"/>
        <end position="106"/>
    </location>
</feature>
<evidence type="ECO:0000313" key="2">
    <source>
        <dbReference type="EnsemblMetazoa" id="BGLB033991-PA"/>
    </source>
</evidence>
<dbReference type="OrthoDB" id="6161201at2759"/>
<dbReference type="RefSeq" id="XP_013071269.2">
    <property type="nucleotide sequence ID" value="XM_013215815.2"/>
</dbReference>
<dbReference type="EnsemblMetazoa" id="BGLB033991-RA">
    <property type="protein sequence ID" value="BGLB033991-PA"/>
    <property type="gene ID" value="BGLB033991"/>
</dbReference>
<name>A0A2C9LQY6_BIOGL</name>
<dbReference type="EnsemblMetazoa" id="BGLB033991-RC">
    <property type="protein sequence ID" value="BGLB033991-PC"/>
    <property type="gene ID" value="BGLB033991"/>
</dbReference>
<reference evidence="2" key="1">
    <citation type="submission" date="2020-05" db="UniProtKB">
        <authorList>
            <consortium name="EnsemblMetazoa"/>
        </authorList>
    </citation>
    <scope>IDENTIFICATION</scope>
    <source>
        <strain evidence="2">BB02</strain>
    </source>
</reference>
<feature type="compositionally biased region" description="Low complexity" evidence="1">
    <location>
        <begin position="630"/>
        <end position="640"/>
    </location>
</feature>
<feature type="compositionally biased region" description="Low complexity" evidence="1">
    <location>
        <begin position="1024"/>
        <end position="1034"/>
    </location>
</feature>
<dbReference type="EnsemblMetazoa" id="BGLB033991-RB">
    <property type="protein sequence ID" value="BGLB033991-PB"/>
    <property type="gene ID" value="BGLB033991"/>
</dbReference>
<proteinExistence type="predicted"/>
<dbReference type="Proteomes" id="UP000076420">
    <property type="component" value="Unassembled WGS sequence"/>
</dbReference>
<feature type="compositionally biased region" description="Basic and acidic residues" evidence="1">
    <location>
        <begin position="642"/>
        <end position="652"/>
    </location>
</feature>
<dbReference type="RefSeq" id="XP_013071276.2">
    <property type="nucleotide sequence ID" value="XM_013215822.2"/>
</dbReference>